<evidence type="ECO:0000259" key="5">
    <source>
        <dbReference type="PROSITE" id="PS50977"/>
    </source>
</evidence>
<gene>
    <name evidence="6" type="ORF">HLB23_13835</name>
</gene>
<dbReference type="GO" id="GO:0000976">
    <property type="term" value="F:transcription cis-regulatory region binding"/>
    <property type="evidence" value="ECO:0007669"/>
    <property type="project" value="TreeGrafter"/>
</dbReference>
<dbReference type="Proteomes" id="UP000586827">
    <property type="component" value="Unassembled WGS sequence"/>
</dbReference>
<dbReference type="PRINTS" id="PR00455">
    <property type="entry name" value="HTHTETR"/>
</dbReference>
<feature type="DNA-binding region" description="H-T-H motif" evidence="4">
    <location>
        <begin position="37"/>
        <end position="56"/>
    </location>
</feature>
<keyword evidence="2 4" id="KW-0238">DNA-binding</keyword>
<protein>
    <submittedName>
        <fullName evidence="6">TetR/AcrR family transcriptional regulator</fullName>
    </submittedName>
</protein>
<evidence type="ECO:0000256" key="3">
    <source>
        <dbReference type="ARBA" id="ARBA00023163"/>
    </source>
</evidence>
<dbReference type="PANTHER" id="PTHR30055:SF238">
    <property type="entry name" value="MYCOFACTOCIN BIOSYNTHESIS TRANSCRIPTIONAL REGULATOR MFTR-RELATED"/>
    <property type="match status" value="1"/>
</dbReference>
<name>A0A849C007_9NOCA</name>
<comment type="caution">
    <text evidence="6">The sequence shown here is derived from an EMBL/GenBank/DDBJ whole genome shotgun (WGS) entry which is preliminary data.</text>
</comment>
<evidence type="ECO:0000313" key="7">
    <source>
        <dbReference type="Proteomes" id="UP000586827"/>
    </source>
</evidence>
<evidence type="ECO:0000256" key="4">
    <source>
        <dbReference type="PROSITE-ProRule" id="PRU00335"/>
    </source>
</evidence>
<dbReference type="GO" id="GO:0003700">
    <property type="term" value="F:DNA-binding transcription factor activity"/>
    <property type="evidence" value="ECO:0007669"/>
    <property type="project" value="TreeGrafter"/>
</dbReference>
<dbReference type="InterPro" id="IPR050109">
    <property type="entry name" value="HTH-type_TetR-like_transc_reg"/>
</dbReference>
<dbReference type="PROSITE" id="PS50977">
    <property type="entry name" value="HTH_TETR_2"/>
    <property type="match status" value="1"/>
</dbReference>
<organism evidence="6 7">
    <name type="scientific">Nocardia uniformis</name>
    <dbReference type="NCBI Taxonomy" id="53432"/>
    <lineage>
        <taxon>Bacteria</taxon>
        <taxon>Bacillati</taxon>
        <taxon>Actinomycetota</taxon>
        <taxon>Actinomycetes</taxon>
        <taxon>Mycobacteriales</taxon>
        <taxon>Nocardiaceae</taxon>
        <taxon>Nocardia</taxon>
    </lineage>
</organism>
<dbReference type="Gene3D" id="1.10.357.10">
    <property type="entry name" value="Tetracycline Repressor, domain 2"/>
    <property type="match status" value="1"/>
</dbReference>
<feature type="domain" description="HTH tetR-type" evidence="5">
    <location>
        <begin position="14"/>
        <end position="74"/>
    </location>
</feature>
<dbReference type="SUPFAM" id="SSF46689">
    <property type="entry name" value="Homeodomain-like"/>
    <property type="match status" value="1"/>
</dbReference>
<dbReference type="Pfam" id="PF00440">
    <property type="entry name" value="TetR_N"/>
    <property type="match status" value="1"/>
</dbReference>
<reference evidence="6 7" key="1">
    <citation type="submission" date="2020-05" db="EMBL/GenBank/DDBJ databases">
        <title>MicrobeNet Type strains.</title>
        <authorList>
            <person name="Nicholson A.C."/>
        </authorList>
    </citation>
    <scope>NUCLEOTIDE SEQUENCE [LARGE SCALE GENOMIC DNA]</scope>
    <source>
        <strain evidence="6 7">JCM 3224</strain>
    </source>
</reference>
<dbReference type="EMBL" id="JABELX010000004">
    <property type="protein sequence ID" value="NNH70928.1"/>
    <property type="molecule type" value="Genomic_DNA"/>
</dbReference>
<keyword evidence="7" id="KW-1185">Reference proteome</keyword>
<keyword evidence="3" id="KW-0804">Transcription</keyword>
<dbReference type="PANTHER" id="PTHR30055">
    <property type="entry name" value="HTH-TYPE TRANSCRIPTIONAL REGULATOR RUTR"/>
    <property type="match status" value="1"/>
</dbReference>
<dbReference type="InterPro" id="IPR001647">
    <property type="entry name" value="HTH_TetR"/>
</dbReference>
<sequence length="225" mass="23839">MDRGRPLSREESQTHTRDAVLAAAQELFLGQGFSGTTVAQIAARAGRTQGAIYGNFDSKEALCLAVLERHYQQSFAGLIESMFATGELPEDGLGAIGSWWRSVGVNDEMNVLAVEFVLSVRRDPDKFAEVTQTAAMLKALLHPVIAAQLGVGPEIDTAVEHATVGVLSVGVGLAVGRVIELVGPEDSASVLTETLRLWTTKLRVLAATSGAATAHRSNRGSAEEL</sequence>
<evidence type="ECO:0000313" key="6">
    <source>
        <dbReference type="EMBL" id="NNH70928.1"/>
    </source>
</evidence>
<evidence type="ECO:0000256" key="2">
    <source>
        <dbReference type="ARBA" id="ARBA00023125"/>
    </source>
</evidence>
<dbReference type="InterPro" id="IPR009057">
    <property type="entry name" value="Homeodomain-like_sf"/>
</dbReference>
<dbReference type="RefSeq" id="WP_157552564.1">
    <property type="nucleotide sequence ID" value="NZ_JABELX010000004.1"/>
</dbReference>
<proteinExistence type="predicted"/>
<accession>A0A849C007</accession>
<keyword evidence="1" id="KW-0805">Transcription regulation</keyword>
<dbReference type="AlphaFoldDB" id="A0A849C007"/>
<evidence type="ECO:0000256" key="1">
    <source>
        <dbReference type="ARBA" id="ARBA00023015"/>
    </source>
</evidence>